<evidence type="ECO:0000313" key="5">
    <source>
        <dbReference type="EMBL" id="SDS57960.1"/>
    </source>
</evidence>
<accession>A0A1H1TCL0</accession>
<reference evidence="5 6" key="1">
    <citation type="submission" date="2016-10" db="EMBL/GenBank/DDBJ databases">
        <authorList>
            <person name="de Groot N.N."/>
        </authorList>
    </citation>
    <scope>NUCLEOTIDE SEQUENCE [LARGE SCALE GENOMIC DNA]</scope>
    <source>
        <strain evidence="5 6">DSM 21800</strain>
    </source>
</reference>
<evidence type="ECO:0000256" key="2">
    <source>
        <dbReference type="ARBA" id="ARBA00022723"/>
    </source>
</evidence>
<dbReference type="Proteomes" id="UP000199103">
    <property type="component" value="Chromosome I"/>
</dbReference>
<sequence length="402" mass="45043">MPATPTLMSLLTDAGYRTHGVGKMHFTPDTADLRGFQTRDSEEEFGDCESDDYLRWLSAAGHDAVQFPHGMRDEMYYIPQLSPLPEEAHPTRWVAERSRDFLAERRSPFFLWSSFIAPHPPFSPPAPWHRRYPASLLPEPHRPAGGGSLLTSYNRLQNRYKFRDGGRDRRLEQLIRSYYYASITFADHEIGRIVAALADSGRLDDTMIILTADHGEFLGDYGCYGKRSFLDPAARVPLICSGPGFGRGQRIGSPVSLVDILPTAIRAAGAELPDTDGLPLQTPAADRTLYGQYQQGTLGLYSVINQRWKYIWSAPDHREYLIDRRHDPLETMNLAYNIRAREQLLALRRQATAHFQELDLERVAADSHNHPVRIGAAPSEGGGDAFAGLDIDPDAATLIVQD</sequence>
<proteinExistence type="inferred from homology"/>
<evidence type="ECO:0000256" key="1">
    <source>
        <dbReference type="ARBA" id="ARBA00008779"/>
    </source>
</evidence>
<dbReference type="PROSITE" id="PS00149">
    <property type="entry name" value="SULFATASE_2"/>
    <property type="match status" value="1"/>
</dbReference>
<dbReference type="STRING" id="630515.SAMN04489812_2344"/>
<dbReference type="EMBL" id="LT629772">
    <property type="protein sequence ID" value="SDS57960.1"/>
    <property type="molecule type" value="Genomic_DNA"/>
</dbReference>
<dbReference type="GO" id="GO:0008484">
    <property type="term" value="F:sulfuric ester hydrolase activity"/>
    <property type="evidence" value="ECO:0007669"/>
    <property type="project" value="TreeGrafter"/>
</dbReference>
<dbReference type="InterPro" id="IPR000917">
    <property type="entry name" value="Sulfatase_N"/>
</dbReference>
<dbReference type="Gene3D" id="3.40.720.10">
    <property type="entry name" value="Alkaline Phosphatase, subunit A"/>
    <property type="match status" value="1"/>
</dbReference>
<dbReference type="SUPFAM" id="SSF53649">
    <property type="entry name" value="Alkaline phosphatase-like"/>
    <property type="match status" value="1"/>
</dbReference>
<feature type="domain" description="Sulfatase N-terminal" evidence="4">
    <location>
        <begin position="3"/>
        <end position="269"/>
    </location>
</feature>
<dbReference type="InterPro" id="IPR017850">
    <property type="entry name" value="Alkaline_phosphatase_core_sf"/>
</dbReference>
<gene>
    <name evidence="5" type="ORF">SAMN04489812_2344</name>
</gene>
<protein>
    <submittedName>
        <fullName evidence="5">Arylsulfatase A</fullName>
    </submittedName>
</protein>
<evidence type="ECO:0000313" key="6">
    <source>
        <dbReference type="Proteomes" id="UP000199103"/>
    </source>
</evidence>
<dbReference type="GO" id="GO:0005737">
    <property type="term" value="C:cytoplasm"/>
    <property type="evidence" value="ECO:0007669"/>
    <property type="project" value="TreeGrafter"/>
</dbReference>
<keyword evidence="2" id="KW-0479">Metal-binding</keyword>
<dbReference type="GO" id="GO:0046872">
    <property type="term" value="F:metal ion binding"/>
    <property type="evidence" value="ECO:0007669"/>
    <property type="project" value="UniProtKB-KW"/>
</dbReference>
<dbReference type="AlphaFoldDB" id="A0A1H1TCL0"/>
<keyword evidence="3" id="KW-0378">Hydrolase</keyword>
<dbReference type="Pfam" id="PF00884">
    <property type="entry name" value="Sulfatase"/>
    <property type="match status" value="1"/>
</dbReference>
<dbReference type="InterPro" id="IPR024607">
    <property type="entry name" value="Sulfatase_CS"/>
</dbReference>
<comment type="similarity">
    <text evidence="1">Belongs to the sulfatase family.</text>
</comment>
<organism evidence="5 6">
    <name type="scientific">Microlunatus soli</name>
    <dbReference type="NCBI Taxonomy" id="630515"/>
    <lineage>
        <taxon>Bacteria</taxon>
        <taxon>Bacillati</taxon>
        <taxon>Actinomycetota</taxon>
        <taxon>Actinomycetes</taxon>
        <taxon>Propionibacteriales</taxon>
        <taxon>Propionibacteriaceae</taxon>
        <taxon>Microlunatus</taxon>
    </lineage>
</organism>
<dbReference type="PANTHER" id="PTHR45953:SF1">
    <property type="entry name" value="IDURONATE 2-SULFATASE"/>
    <property type="match status" value="1"/>
</dbReference>
<name>A0A1H1TCL0_9ACTN</name>
<keyword evidence="6" id="KW-1185">Reference proteome</keyword>
<evidence type="ECO:0000256" key="3">
    <source>
        <dbReference type="ARBA" id="ARBA00022801"/>
    </source>
</evidence>
<evidence type="ECO:0000259" key="4">
    <source>
        <dbReference type="Pfam" id="PF00884"/>
    </source>
</evidence>
<dbReference type="PANTHER" id="PTHR45953">
    <property type="entry name" value="IDURONATE 2-SULFATASE"/>
    <property type="match status" value="1"/>
</dbReference>